<dbReference type="PROSITE" id="PS50146">
    <property type="entry name" value="DAGK"/>
    <property type="match status" value="1"/>
</dbReference>
<evidence type="ECO:0000259" key="6">
    <source>
        <dbReference type="PROSITE" id="PS50146"/>
    </source>
</evidence>
<feature type="region of interest" description="Disordered" evidence="5">
    <location>
        <begin position="304"/>
        <end position="326"/>
    </location>
</feature>
<evidence type="ECO:0000256" key="4">
    <source>
        <dbReference type="ARBA" id="ARBA00022840"/>
    </source>
</evidence>
<accession>A0ABT2A7A5</accession>
<dbReference type="SMART" id="SM00046">
    <property type="entry name" value="DAGKc"/>
    <property type="match status" value="1"/>
</dbReference>
<dbReference type="Pfam" id="PF00781">
    <property type="entry name" value="DAGK_cat"/>
    <property type="match status" value="1"/>
</dbReference>
<feature type="domain" description="DAGKc" evidence="6">
    <location>
        <begin position="3"/>
        <end position="133"/>
    </location>
</feature>
<dbReference type="GO" id="GO:0016301">
    <property type="term" value="F:kinase activity"/>
    <property type="evidence" value="ECO:0007669"/>
    <property type="project" value="UniProtKB-KW"/>
</dbReference>
<evidence type="ECO:0000256" key="5">
    <source>
        <dbReference type="SAM" id="MobiDB-lite"/>
    </source>
</evidence>
<gene>
    <name evidence="7" type="ORF">NX782_12815</name>
</gene>
<evidence type="ECO:0000313" key="8">
    <source>
        <dbReference type="Proteomes" id="UP001205560"/>
    </source>
</evidence>
<dbReference type="InterPro" id="IPR017438">
    <property type="entry name" value="ATP-NAD_kinase_N"/>
</dbReference>
<keyword evidence="8" id="KW-1185">Reference proteome</keyword>
<name>A0ABT2A7A5_9BURK</name>
<dbReference type="InterPro" id="IPR001206">
    <property type="entry name" value="Diacylglycerol_kinase_cat_dom"/>
</dbReference>
<evidence type="ECO:0000256" key="2">
    <source>
        <dbReference type="ARBA" id="ARBA00022741"/>
    </source>
</evidence>
<dbReference type="SUPFAM" id="SSF111331">
    <property type="entry name" value="NAD kinase/diacylglycerol kinase-like"/>
    <property type="match status" value="1"/>
</dbReference>
<evidence type="ECO:0000313" key="7">
    <source>
        <dbReference type="EMBL" id="MCS0590086.1"/>
    </source>
</evidence>
<sequence>MNAPGKPLTVIVNGGAGHGHDDQAADDLRTKLKDAGLDAELVLAKDGEQMIATARRALAQGAQMVAAGGGDGTINAVASVMVDSGVPFGVLPLGTLNHFAKDLGIPLDLIDAVKNLATGTPRRVDVGEVNGRIFLNNSSLGLYPDIVRDREKQQRRLGRGKWPAAVWATLAALRRYPFLSMRLTVDGETLARRTPFVFIGNNRYTMQGLAIGERDRLDDGLLSLYVAQHPTRLGLLRFAVDALLGKLGSERDFDVLESNGFEIDTHHKRLHVATDGEVTQMDTPLRYRVRPGALTVLVPGATIDTTHTTKTPGKELEPHAHTRTSL</sequence>
<keyword evidence="4" id="KW-0067">ATP-binding</keyword>
<dbReference type="InterPro" id="IPR016064">
    <property type="entry name" value="NAD/diacylglycerol_kinase_sf"/>
</dbReference>
<dbReference type="Pfam" id="PF19279">
    <property type="entry name" value="YegS_C"/>
    <property type="match status" value="1"/>
</dbReference>
<dbReference type="PANTHER" id="PTHR12358">
    <property type="entry name" value="SPHINGOSINE KINASE"/>
    <property type="match status" value="1"/>
</dbReference>
<dbReference type="EMBL" id="JANUGX010000013">
    <property type="protein sequence ID" value="MCS0590086.1"/>
    <property type="molecule type" value="Genomic_DNA"/>
</dbReference>
<reference evidence="7 8" key="1">
    <citation type="submission" date="2022-08" db="EMBL/GenBank/DDBJ databases">
        <title>Reclassification of Massilia species as members of the genera Telluria, Duganella, Pseudoduganella, Mokoshia gen. nov. and Zemynaea gen. nov. using orthogonal and non-orthogonal genome-based approaches.</title>
        <authorList>
            <person name="Bowman J.P."/>
        </authorList>
    </citation>
    <scope>NUCLEOTIDE SEQUENCE [LARGE SCALE GENOMIC DNA]</scope>
    <source>
        <strain evidence="7 8">LMG 28164</strain>
    </source>
</reference>
<dbReference type="Gene3D" id="2.60.200.40">
    <property type="match status" value="1"/>
</dbReference>
<dbReference type="Proteomes" id="UP001205560">
    <property type="component" value="Unassembled WGS sequence"/>
</dbReference>
<keyword evidence="3 7" id="KW-0418">Kinase</keyword>
<dbReference type="Gene3D" id="3.40.50.10330">
    <property type="entry name" value="Probable inorganic polyphosphate/atp-NAD kinase, domain 1"/>
    <property type="match status" value="1"/>
</dbReference>
<organism evidence="7 8">
    <name type="scientific">Massilia norwichensis</name>
    <dbReference type="NCBI Taxonomy" id="1442366"/>
    <lineage>
        <taxon>Bacteria</taxon>
        <taxon>Pseudomonadati</taxon>
        <taxon>Pseudomonadota</taxon>
        <taxon>Betaproteobacteria</taxon>
        <taxon>Burkholderiales</taxon>
        <taxon>Oxalobacteraceae</taxon>
        <taxon>Telluria group</taxon>
        <taxon>Massilia</taxon>
    </lineage>
</organism>
<protein>
    <submittedName>
        <fullName evidence="7">Diacylglycerol kinase family lipid kinase</fullName>
    </submittedName>
</protein>
<dbReference type="InterPro" id="IPR050187">
    <property type="entry name" value="Lipid_Phosphate_FormReg"/>
</dbReference>
<dbReference type="InterPro" id="IPR045540">
    <property type="entry name" value="YegS/DAGK_C"/>
</dbReference>
<dbReference type="PANTHER" id="PTHR12358:SF54">
    <property type="entry name" value="SPHINGOSINE KINASE RELATED PROTEIN"/>
    <property type="match status" value="1"/>
</dbReference>
<evidence type="ECO:0000256" key="1">
    <source>
        <dbReference type="ARBA" id="ARBA00022679"/>
    </source>
</evidence>
<dbReference type="RefSeq" id="WP_258845856.1">
    <property type="nucleotide sequence ID" value="NZ_JANUGX010000013.1"/>
</dbReference>
<keyword evidence="2" id="KW-0547">Nucleotide-binding</keyword>
<evidence type="ECO:0000256" key="3">
    <source>
        <dbReference type="ARBA" id="ARBA00022777"/>
    </source>
</evidence>
<proteinExistence type="predicted"/>
<comment type="caution">
    <text evidence="7">The sequence shown here is derived from an EMBL/GenBank/DDBJ whole genome shotgun (WGS) entry which is preliminary data.</text>
</comment>
<keyword evidence="1" id="KW-0808">Transferase</keyword>